<protein>
    <submittedName>
        <fullName evidence="1">Uncharacterized protein</fullName>
    </submittedName>
</protein>
<proteinExistence type="predicted"/>
<evidence type="ECO:0000313" key="1">
    <source>
        <dbReference type="EMBL" id="KAE8341775.1"/>
    </source>
</evidence>
<sequence length="172" mass="19092">MPLASSSLSSSCVSRARNCRVTAVGHPWWKLKARFLPVVVTLFLLCGSERVNGILYSAIVQATIIQPVSHIDHRADGERQRTDLYGSAPTDTCLSGCQFLLSSRGSNATGKQRRIRKLIFHQVWLPRELAGPRMSGKLQRFVLVALVDQTSTPLEGWKMSIFILIGKFVQAI</sequence>
<dbReference type="AlphaFoldDB" id="A0A5N6Y8G2"/>
<name>A0A5N6Y8G2_9EURO</name>
<gene>
    <name evidence="1" type="ORF">BDV24DRAFT_131418</name>
</gene>
<dbReference type="EMBL" id="ML737138">
    <property type="protein sequence ID" value="KAE8341775.1"/>
    <property type="molecule type" value="Genomic_DNA"/>
</dbReference>
<organism evidence="1">
    <name type="scientific">Aspergillus arachidicola</name>
    <dbReference type="NCBI Taxonomy" id="656916"/>
    <lineage>
        <taxon>Eukaryota</taxon>
        <taxon>Fungi</taxon>
        <taxon>Dikarya</taxon>
        <taxon>Ascomycota</taxon>
        <taxon>Pezizomycotina</taxon>
        <taxon>Eurotiomycetes</taxon>
        <taxon>Eurotiomycetidae</taxon>
        <taxon>Eurotiales</taxon>
        <taxon>Aspergillaceae</taxon>
        <taxon>Aspergillus</taxon>
        <taxon>Aspergillus subgen. Circumdati</taxon>
    </lineage>
</organism>
<reference evidence="1" key="1">
    <citation type="submission" date="2019-04" db="EMBL/GenBank/DDBJ databases">
        <title>Friends and foes A comparative genomics study of 23 Aspergillus species from section Flavi.</title>
        <authorList>
            <consortium name="DOE Joint Genome Institute"/>
            <person name="Kjaerbolling I."/>
            <person name="Vesth T."/>
            <person name="Frisvad J.C."/>
            <person name="Nybo J.L."/>
            <person name="Theobald S."/>
            <person name="Kildgaard S."/>
            <person name="Isbrandt T."/>
            <person name="Kuo A."/>
            <person name="Sato A."/>
            <person name="Lyhne E.K."/>
            <person name="Kogle M.E."/>
            <person name="Wiebenga A."/>
            <person name="Kun R.S."/>
            <person name="Lubbers R.J."/>
            <person name="Makela M.R."/>
            <person name="Barry K."/>
            <person name="Chovatia M."/>
            <person name="Clum A."/>
            <person name="Daum C."/>
            <person name="Haridas S."/>
            <person name="He G."/>
            <person name="LaButti K."/>
            <person name="Lipzen A."/>
            <person name="Mondo S."/>
            <person name="Riley R."/>
            <person name="Salamov A."/>
            <person name="Simmons B.A."/>
            <person name="Magnuson J.K."/>
            <person name="Henrissat B."/>
            <person name="Mortensen U.H."/>
            <person name="Larsen T.O."/>
            <person name="Devries R.P."/>
            <person name="Grigoriev I.V."/>
            <person name="Machida M."/>
            <person name="Baker S.E."/>
            <person name="Andersen M.R."/>
        </authorList>
    </citation>
    <scope>NUCLEOTIDE SEQUENCE</scope>
    <source>
        <strain evidence="1">CBS 117612</strain>
    </source>
</reference>
<accession>A0A5N6Y8G2</accession>
<dbReference type="Proteomes" id="UP000325558">
    <property type="component" value="Unassembled WGS sequence"/>
</dbReference>